<dbReference type="Proteomes" id="UP000799438">
    <property type="component" value="Unassembled WGS sequence"/>
</dbReference>
<protein>
    <submittedName>
        <fullName evidence="2">Uncharacterized protein</fullName>
    </submittedName>
</protein>
<proteinExistence type="predicted"/>
<feature type="non-terminal residue" evidence="2">
    <location>
        <position position="1"/>
    </location>
</feature>
<feature type="compositionally biased region" description="Basic residues" evidence="1">
    <location>
        <begin position="86"/>
        <end position="106"/>
    </location>
</feature>
<dbReference type="EMBL" id="ML995486">
    <property type="protein sequence ID" value="KAF2141584.1"/>
    <property type="molecule type" value="Genomic_DNA"/>
</dbReference>
<evidence type="ECO:0000313" key="3">
    <source>
        <dbReference type="Proteomes" id="UP000799438"/>
    </source>
</evidence>
<dbReference type="GeneID" id="54296519"/>
<sequence length="213" mass="24842">PPPLHSPRLYPFPRPPNFNLLPPKHIHDAPTALHARLRAPDPRLRRPRHPPHHHARLHHRPLPGLYIREKSHYNRPPRLQPSDPHPHRHTHLHHLVPPRARQKARPLSRLHKRGHRPLTARIRSNIHARNNRALPLPKRTDFRAFTGSRPVRLRYLQHCDGALVPVQRVRAAAERVGDDEKRFLRLWAWALGSGLWEWGRRLCLRGCGGGGRV</sequence>
<dbReference type="RefSeq" id="XP_033397297.1">
    <property type="nucleotide sequence ID" value="XM_033539023.1"/>
</dbReference>
<keyword evidence="3" id="KW-1185">Reference proteome</keyword>
<reference evidence="2" key="1">
    <citation type="journal article" date="2020" name="Stud. Mycol.">
        <title>101 Dothideomycetes genomes: a test case for predicting lifestyles and emergence of pathogens.</title>
        <authorList>
            <person name="Haridas S."/>
            <person name="Albert R."/>
            <person name="Binder M."/>
            <person name="Bloem J."/>
            <person name="Labutti K."/>
            <person name="Salamov A."/>
            <person name="Andreopoulos B."/>
            <person name="Baker S."/>
            <person name="Barry K."/>
            <person name="Bills G."/>
            <person name="Bluhm B."/>
            <person name="Cannon C."/>
            <person name="Castanera R."/>
            <person name="Culley D."/>
            <person name="Daum C."/>
            <person name="Ezra D."/>
            <person name="Gonzalez J."/>
            <person name="Henrissat B."/>
            <person name="Kuo A."/>
            <person name="Liang C."/>
            <person name="Lipzen A."/>
            <person name="Lutzoni F."/>
            <person name="Magnuson J."/>
            <person name="Mondo S."/>
            <person name="Nolan M."/>
            <person name="Ohm R."/>
            <person name="Pangilinan J."/>
            <person name="Park H.-J."/>
            <person name="Ramirez L."/>
            <person name="Alfaro M."/>
            <person name="Sun H."/>
            <person name="Tritt A."/>
            <person name="Yoshinaga Y."/>
            <person name="Zwiers L.-H."/>
            <person name="Turgeon B."/>
            <person name="Goodwin S."/>
            <person name="Spatafora J."/>
            <person name="Crous P."/>
            <person name="Grigoriev I."/>
        </authorList>
    </citation>
    <scope>NUCLEOTIDE SEQUENCE</scope>
    <source>
        <strain evidence="2">CBS 121167</strain>
    </source>
</reference>
<accession>A0A6A6BE94</accession>
<name>A0A6A6BE94_9PEZI</name>
<evidence type="ECO:0000313" key="2">
    <source>
        <dbReference type="EMBL" id="KAF2141584.1"/>
    </source>
</evidence>
<dbReference type="AlphaFoldDB" id="A0A6A6BE94"/>
<feature type="region of interest" description="Disordered" evidence="1">
    <location>
        <begin position="73"/>
        <end position="106"/>
    </location>
</feature>
<gene>
    <name evidence="2" type="ORF">K452DRAFT_271190</name>
</gene>
<evidence type="ECO:0000256" key="1">
    <source>
        <dbReference type="SAM" id="MobiDB-lite"/>
    </source>
</evidence>
<organism evidence="2 3">
    <name type="scientific">Aplosporella prunicola CBS 121167</name>
    <dbReference type="NCBI Taxonomy" id="1176127"/>
    <lineage>
        <taxon>Eukaryota</taxon>
        <taxon>Fungi</taxon>
        <taxon>Dikarya</taxon>
        <taxon>Ascomycota</taxon>
        <taxon>Pezizomycotina</taxon>
        <taxon>Dothideomycetes</taxon>
        <taxon>Dothideomycetes incertae sedis</taxon>
        <taxon>Botryosphaeriales</taxon>
        <taxon>Aplosporellaceae</taxon>
        <taxon>Aplosporella</taxon>
    </lineage>
</organism>